<dbReference type="Ensembl" id="ENSCMMT00000005630.1">
    <property type="protein sequence ID" value="ENSCMMP00000005069.1"/>
    <property type="gene ID" value="ENSCMMG00000003149.1"/>
</dbReference>
<feature type="region of interest" description="Disordered" evidence="18">
    <location>
        <begin position="1113"/>
        <end position="1248"/>
    </location>
</feature>
<evidence type="ECO:0000256" key="8">
    <source>
        <dbReference type="ARBA" id="ARBA00022771"/>
    </source>
</evidence>
<dbReference type="Gene3D" id="3.30.710.10">
    <property type="entry name" value="Potassium Channel Kv1.1, Chain A"/>
    <property type="match status" value="1"/>
</dbReference>
<dbReference type="GO" id="GO:0090656">
    <property type="term" value="P:t-circle formation"/>
    <property type="evidence" value="ECO:0007669"/>
    <property type="project" value="UniProtKB-ARBA"/>
</dbReference>
<dbReference type="PANTHER" id="PTHR21541">
    <property type="entry name" value="BTB POZ DOMAIN CONTAINING 12"/>
    <property type="match status" value="1"/>
</dbReference>
<dbReference type="Proteomes" id="UP000694556">
    <property type="component" value="Chromosome 15"/>
</dbReference>
<feature type="domain" description="BTB" evidence="19">
    <location>
        <begin position="535"/>
        <end position="609"/>
    </location>
</feature>
<keyword evidence="22" id="KW-1185">Reference proteome</keyword>
<dbReference type="CDD" id="cd18288">
    <property type="entry name" value="BTB_POZ_BTBD12_SLX4"/>
    <property type="match status" value="1"/>
</dbReference>
<feature type="region of interest" description="Disordered" evidence="18">
    <location>
        <begin position="404"/>
        <end position="428"/>
    </location>
</feature>
<dbReference type="Pfam" id="PF09494">
    <property type="entry name" value="Slx4"/>
    <property type="match status" value="1"/>
</dbReference>
<dbReference type="GO" id="GO:0000712">
    <property type="term" value="P:resolution of meiotic recombination intermediates"/>
    <property type="evidence" value="ECO:0007669"/>
    <property type="project" value="TreeGrafter"/>
</dbReference>
<feature type="region of interest" description="Disordered" evidence="18">
    <location>
        <begin position="83"/>
        <end position="105"/>
    </location>
</feature>
<feature type="region of interest" description="Disordered" evidence="18">
    <location>
        <begin position="1257"/>
        <end position="1276"/>
    </location>
</feature>
<feature type="compositionally biased region" description="Basic residues" evidence="18">
    <location>
        <begin position="31"/>
        <end position="49"/>
    </location>
</feature>
<evidence type="ECO:0000256" key="2">
    <source>
        <dbReference type="ARBA" id="ARBA00006661"/>
    </source>
</evidence>
<evidence type="ECO:0000256" key="12">
    <source>
        <dbReference type="ARBA" id="ARBA00023204"/>
    </source>
</evidence>
<keyword evidence="9" id="KW-0862">Zinc</keyword>
<feature type="region of interest" description="Disordered" evidence="18">
    <location>
        <begin position="1498"/>
        <end position="1598"/>
    </location>
</feature>
<dbReference type="GO" id="GO:0006260">
    <property type="term" value="P:DNA replication"/>
    <property type="evidence" value="ECO:0007669"/>
    <property type="project" value="InterPro"/>
</dbReference>
<dbReference type="GO" id="GO:0003677">
    <property type="term" value="F:DNA binding"/>
    <property type="evidence" value="ECO:0007669"/>
    <property type="project" value="InterPro"/>
</dbReference>
<dbReference type="GO" id="GO:0032206">
    <property type="term" value="P:positive regulation of telomere maintenance"/>
    <property type="evidence" value="ECO:0007669"/>
    <property type="project" value="UniProtKB-ARBA"/>
</dbReference>
<dbReference type="PANTHER" id="PTHR21541:SF3">
    <property type="entry name" value="STRUCTURE-SPECIFIC ENDONUCLEASE SUBUNIT SLX4"/>
    <property type="match status" value="1"/>
</dbReference>
<feature type="region of interest" description="Disordered" evidence="18">
    <location>
        <begin position="741"/>
        <end position="773"/>
    </location>
</feature>
<evidence type="ECO:0000256" key="11">
    <source>
        <dbReference type="ARBA" id="ARBA00023172"/>
    </source>
</evidence>
<dbReference type="PROSITE" id="PS50097">
    <property type="entry name" value="BTB"/>
    <property type="match status" value="1"/>
</dbReference>
<keyword evidence="7 17" id="KW-0227">DNA damage</keyword>
<evidence type="ECO:0000256" key="17">
    <source>
        <dbReference type="PROSITE-ProRule" id="PRU01256"/>
    </source>
</evidence>
<comment type="subunit">
    <text evidence="15">Forms a heterodimer with SLX1A/GIYD1. Interacts with ERCC4/XPF; catalytic subunit of the ERCC4-ERCC1 endonuclease. Interacts with MUS81; catalytic subunit of the MUS81-EME1 endonuclease. Interacts with MSH2; component of the MSH2-MSH3 mismatch repair complex. Interacts with TERF2-TERF2IP. Interacts with PLK1 and SLX4IP.</text>
</comment>
<evidence type="ECO:0000256" key="5">
    <source>
        <dbReference type="ARBA" id="ARBA00022723"/>
    </source>
</evidence>
<evidence type="ECO:0000256" key="6">
    <source>
        <dbReference type="ARBA" id="ARBA00022737"/>
    </source>
</evidence>
<keyword evidence="12 17" id="KW-0234">DNA repair</keyword>
<dbReference type="GO" id="GO:0006281">
    <property type="term" value="P:DNA repair"/>
    <property type="evidence" value="ECO:0007669"/>
    <property type="project" value="UniProtKB-KW"/>
</dbReference>
<feature type="compositionally biased region" description="Low complexity" evidence="18">
    <location>
        <begin position="1219"/>
        <end position="1237"/>
    </location>
</feature>
<evidence type="ECO:0000259" key="20">
    <source>
        <dbReference type="PROSITE" id="PS51908"/>
    </source>
</evidence>
<evidence type="ECO:0000256" key="13">
    <source>
        <dbReference type="ARBA" id="ARBA00023242"/>
    </source>
</evidence>
<feature type="compositionally biased region" description="Basic and acidic residues" evidence="18">
    <location>
        <begin position="177"/>
        <end position="190"/>
    </location>
</feature>
<evidence type="ECO:0000256" key="3">
    <source>
        <dbReference type="ARBA" id="ARBA00022499"/>
    </source>
</evidence>
<dbReference type="SUPFAM" id="SSF54695">
    <property type="entry name" value="POZ domain"/>
    <property type="match status" value="1"/>
</dbReference>
<keyword evidence="5" id="KW-0479">Metal-binding</keyword>
<dbReference type="FunFam" id="3.30.710.10:FF:000116">
    <property type="entry name" value="SLX4 structure-specific endonuclease subunit"/>
    <property type="match status" value="1"/>
</dbReference>
<dbReference type="Pfam" id="PF00651">
    <property type="entry name" value="BTB"/>
    <property type="match status" value="1"/>
</dbReference>
<keyword evidence="4" id="KW-0597">Phosphoprotein</keyword>
<evidence type="ECO:0000256" key="9">
    <source>
        <dbReference type="ARBA" id="ARBA00022833"/>
    </source>
</evidence>
<evidence type="ECO:0000256" key="16">
    <source>
        <dbReference type="ARBA" id="ARBA00076095"/>
    </source>
</evidence>
<feature type="domain" description="UBZ4-type" evidence="20">
    <location>
        <begin position="243"/>
        <end position="273"/>
    </location>
</feature>
<evidence type="ECO:0000256" key="15">
    <source>
        <dbReference type="ARBA" id="ARBA00064578"/>
    </source>
</evidence>
<dbReference type="GO" id="GO:0008270">
    <property type="term" value="F:zinc ion binding"/>
    <property type="evidence" value="ECO:0007669"/>
    <property type="project" value="UniProtKB-KW"/>
</dbReference>
<evidence type="ECO:0000256" key="18">
    <source>
        <dbReference type="SAM" id="MobiDB-lite"/>
    </source>
</evidence>
<keyword evidence="10" id="KW-0832">Ubl conjugation</keyword>
<dbReference type="InterPro" id="IPR000210">
    <property type="entry name" value="BTB/POZ_dom"/>
</dbReference>
<dbReference type="InterPro" id="IPR006642">
    <property type="entry name" value="Rad18_UBZ4"/>
</dbReference>
<evidence type="ECO:0000313" key="22">
    <source>
        <dbReference type="Proteomes" id="UP000694556"/>
    </source>
</evidence>
<feature type="compositionally biased region" description="Polar residues" evidence="18">
    <location>
        <begin position="1151"/>
        <end position="1188"/>
    </location>
</feature>
<evidence type="ECO:0000256" key="10">
    <source>
        <dbReference type="ARBA" id="ARBA00022843"/>
    </source>
</evidence>
<accession>A0A8C3BGR9</accession>
<proteinExistence type="inferred from homology"/>
<protein>
    <recommendedName>
        <fullName evidence="14">Structure-specific endonuclease subunit SLX4</fullName>
    </recommendedName>
    <alternativeName>
        <fullName evidence="16">BTB/POZ domain-containing protein 12</fullName>
    </alternativeName>
</protein>
<keyword evidence="3" id="KW-1017">Isopeptide bond</keyword>
<reference evidence="21" key="2">
    <citation type="submission" date="2025-08" db="UniProtKB">
        <authorList>
            <consortium name="Ensembl"/>
        </authorList>
    </citation>
    <scope>IDENTIFICATION</scope>
</reference>
<dbReference type="PROSITE" id="PS51908">
    <property type="entry name" value="ZF_UBZ4"/>
    <property type="match status" value="1"/>
</dbReference>
<reference evidence="21" key="1">
    <citation type="submission" date="2018-09" db="EMBL/GenBank/DDBJ databases">
        <title>Common duck and Muscovy duck high density SNP chip.</title>
        <authorList>
            <person name="Vignal A."/>
            <person name="Thebault N."/>
            <person name="Warren W.C."/>
        </authorList>
    </citation>
    <scope>NUCLEOTIDE SEQUENCE [LARGE SCALE GENOMIC DNA]</scope>
</reference>
<feature type="compositionally biased region" description="Polar residues" evidence="18">
    <location>
        <begin position="1074"/>
        <end position="1087"/>
    </location>
</feature>
<feature type="compositionally biased region" description="Basic and acidic residues" evidence="18">
    <location>
        <begin position="762"/>
        <end position="773"/>
    </location>
</feature>
<feature type="region of interest" description="Disordered" evidence="18">
    <location>
        <begin position="334"/>
        <end position="369"/>
    </location>
</feature>
<dbReference type="InterPro" id="IPR018574">
    <property type="entry name" value="Structure-sp_endonuc_su_Slx4"/>
</dbReference>
<evidence type="ECO:0000256" key="14">
    <source>
        <dbReference type="ARBA" id="ARBA00029496"/>
    </source>
</evidence>
<feature type="region of interest" description="Disordered" evidence="18">
    <location>
        <begin position="1321"/>
        <end position="1374"/>
    </location>
</feature>
<feature type="region of interest" description="Disordered" evidence="18">
    <location>
        <begin position="1032"/>
        <end position="1087"/>
    </location>
</feature>
<comment type="subcellular location">
    <subcellularLocation>
        <location evidence="1">Nucleus</location>
    </subcellularLocation>
</comment>
<feature type="compositionally biased region" description="Basic and acidic residues" evidence="18">
    <location>
        <begin position="823"/>
        <end position="835"/>
    </location>
</feature>
<keyword evidence="6" id="KW-0677">Repeat</keyword>
<comment type="similarity">
    <text evidence="2">Belongs to the SLX4 family.</text>
</comment>
<feature type="region of interest" description="Disordered" evidence="18">
    <location>
        <begin position="138"/>
        <end position="157"/>
    </location>
</feature>
<feature type="compositionally biased region" description="Polar residues" evidence="18">
    <location>
        <begin position="1113"/>
        <end position="1125"/>
    </location>
</feature>
<feature type="region of interest" description="Disordered" evidence="18">
    <location>
        <begin position="177"/>
        <end position="217"/>
    </location>
</feature>
<evidence type="ECO:0000259" key="19">
    <source>
        <dbReference type="PROSITE" id="PS50097"/>
    </source>
</evidence>
<dbReference type="InterPro" id="IPR011333">
    <property type="entry name" value="SKP1/BTB/POZ_sf"/>
</dbReference>
<evidence type="ECO:0000256" key="1">
    <source>
        <dbReference type="ARBA" id="ARBA00004123"/>
    </source>
</evidence>
<keyword evidence="11" id="KW-0233">DNA recombination</keyword>
<dbReference type="GO" id="GO:0033557">
    <property type="term" value="C:Slx1-Slx4 complex"/>
    <property type="evidence" value="ECO:0007669"/>
    <property type="project" value="InterPro"/>
</dbReference>
<feature type="compositionally biased region" description="Polar residues" evidence="18">
    <location>
        <begin position="1323"/>
        <end position="1357"/>
    </location>
</feature>
<sequence length="1745" mass="191416">MDEQDNDFKELWANILGRAKKKSGDAEAAKKAQKRSKSTVARSKLRRGKAAATSQNRHLFPAAKRTNLTQDLGPKEQALVHKGNSDAVACSSDETEQGDGKISPFPASQLSTAASDCSQRILTVNALNGSSQTTLSFHPATQPGACSSPTSKAPPLAGPKARVAELVVERMQQFKRVAPEQLKHSTDDSLPKSVASGDFPDESQEQNSPENDIHDLPSVQHDGALALALQQETKEEALEDAGLFFCQICQKDLSAMNSTRREQHVNRCLDEMEDAQMSSSSKPLVPECPICGKQFQTPQSRVSHLKRCAVEMDVPPKMLLQAVQLQVSTLGDAPLQFPSIQPSRSKRKGSSKEDSKNKQKRAKMETKDEDLLVAMAMSRSLLEHEKQEQAKSVTNVKPVAALPIKWKPGSDKKRRKRGPSTPPPLLLQDPEKARKRIQERVAMLLVEEAEFPPTPRLPSSRILEDESGKAAWLLPLPKSRDCFLWNISALTGPCDPELFYTAGLSPAIVPWKPVQSSLRLLAEDFSAMVNNPHLSDVQFQVDSGEVIYAHMFVLYARCPQAVQVVHREGFLVEEDGNAQTRRVLLSDVTGEAACAFLRYLYAADAGIPAGMLPQVRALAARFGVRELIGERENNTGESQVSSGVDSEDDLISVRDDKDCEDRAENFQDLLKSVWVGEDEEEAAVSNPECEKEDDNRVGEQELEEIYEFAATQRKIVQRETELSEGTDGSTCSDTEAALGMNQQMEEEEVKRSESASISNSFKDLRDDNDAERPKCDLSAQKEKMQNINRCERVNVAQIPFVPHHSEPQKWDVASHGATTNEGETVRRCDDGKDSESSQVSCDVEGESHCEKQFSSFHNDTNVNENYEHLFSATQGEYSEPSQMNEESEKTLCENHVDINDSLLNSKSQKDLSPHRNSLCGSPFKAYVPLFPAVGSSPVSPKSDRKLAREHVSALKQNKKKKSFPSNEILFQKANELDTASGNENTISPAELPHTDLNKHMNVPVLSSPVIRTQDPAAQGNEKCDVIVLSSDDEMELQEDKKSPESGSALKEMEVSGQLKCTNVEQGPEIPKPECNSSVTETEQKSTQVSCVITEKVHVSNGVKMSTELPLSSQVDGCMESRQSPDMSPEKRLHEVSSGTDSSWIVPDTPVLTKSRNFSTQTHVTSINSSENTGPKASTRSLAAGNSNSEIDRNLVKVSEPALSAKHLPLENSVSERKPSSSPEAESSSEKSPPVSAVDAILLSPGHTNMKSKCANTSFVSKSVPPGHEQSLEDKTNISVVEVEDSEGEKEISIASLSSSVLLSYEPPVPVGECWPVEYLSPVRGNSQDSKQVGRTSTRASSSPKPGSSHDQWESPQAQEIKGSTPLQGNPAGRRTTFFCLDKSPIEASTSVGSRPSYLNSKIWDDWDGEEEEDEFPEMLPLSQRVSAAADANPVKTPEPACQESNRSPRTPVTPMPAYSMMETPQLKKELKRFGVRALPKRQMVLKLKEIFQYTHRDADSDFEDEIPSSQPPPQKSPAKRCRQSKAARTTGGKRPKASRAVSKGKQVATASSVLPVGRAVDNPVGPPDKGCAAPKQGPEMTRHPGGAKEQTRSAVSPEGWSLEADGEDLMLSTSQKSTTSSGDGSDISFGSQSSFAKEFEACAFASEEEEEEEVPASQAAAREEEKLEAVRCYIRSNPALYRRILFYEPIELAVLHAELKLNGIKIAKAKLLDFLDAHCITFTTAGARKEKEQKGKGNKRRRKRY</sequence>
<feature type="region of interest" description="Disordered" evidence="18">
    <location>
        <begin position="806"/>
        <end position="837"/>
    </location>
</feature>
<name>A0A8C3BGR9_CAIMO</name>
<feature type="region of interest" description="Disordered" evidence="18">
    <location>
        <begin position="19"/>
        <end position="69"/>
    </location>
</feature>
<organism evidence="21 22">
    <name type="scientific">Cairina moschata</name>
    <name type="common">Muscovy duck</name>
    <dbReference type="NCBI Taxonomy" id="8855"/>
    <lineage>
        <taxon>Eukaryota</taxon>
        <taxon>Metazoa</taxon>
        <taxon>Chordata</taxon>
        <taxon>Craniata</taxon>
        <taxon>Vertebrata</taxon>
        <taxon>Euteleostomi</taxon>
        <taxon>Archelosauria</taxon>
        <taxon>Archosauria</taxon>
        <taxon>Dinosauria</taxon>
        <taxon>Saurischia</taxon>
        <taxon>Theropoda</taxon>
        <taxon>Coelurosauria</taxon>
        <taxon>Aves</taxon>
        <taxon>Neognathae</taxon>
        <taxon>Galloanserae</taxon>
        <taxon>Anseriformes</taxon>
        <taxon>Anatidae</taxon>
        <taxon>Anatinae</taxon>
        <taxon>Cairina</taxon>
    </lineage>
</organism>
<evidence type="ECO:0000256" key="4">
    <source>
        <dbReference type="ARBA" id="ARBA00022553"/>
    </source>
</evidence>
<dbReference type="CDD" id="cd22999">
    <property type="entry name" value="SAP_SLX4"/>
    <property type="match status" value="1"/>
</dbReference>
<evidence type="ECO:0000256" key="7">
    <source>
        <dbReference type="ARBA" id="ARBA00022763"/>
    </source>
</evidence>
<keyword evidence="8 17" id="KW-0863">Zinc-finger</keyword>
<feature type="region of interest" description="Disordered" evidence="18">
    <location>
        <begin position="1427"/>
        <end position="1463"/>
    </location>
</feature>
<feature type="compositionally biased region" description="Basic residues" evidence="18">
    <location>
        <begin position="1517"/>
        <end position="1537"/>
    </location>
</feature>
<feature type="compositionally biased region" description="Basic and acidic residues" evidence="18">
    <location>
        <begin position="350"/>
        <end position="369"/>
    </location>
</feature>
<evidence type="ECO:0000313" key="21">
    <source>
        <dbReference type="Ensembl" id="ENSCMMP00000005069.1"/>
    </source>
</evidence>
<keyword evidence="13" id="KW-0539">Nucleus</keyword>
<reference evidence="21" key="3">
    <citation type="submission" date="2025-09" db="UniProtKB">
        <authorList>
            <consortium name="Ensembl"/>
        </authorList>
    </citation>
    <scope>IDENTIFICATION</scope>
</reference>